<dbReference type="GO" id="GO:0009245">
    <property type="term" value="P:lipid A biosynthetic process"/>
    <property type="evidence" value="ECO:0007669"/>
    <property type="project" value="UniProtKB-UniRule"/>
</dbReference>
<dbReference type="GO" id="GO:0009244">
    <property type="term" value="P:lipopolysaccharide core region biosynthetic process"/>
    <property type="evidence" value="ECO:0007669"/>
    <property type="project" value="TreeGrafter"/>
</dbReference>
<dbReference type="SUPFAM" id="SSF52540">
    <property type="entry name" value="P-loop containing nucleoside triphosphate hydrolases"/>
    <property type="match status" value="1"/>
</dbReference>
<dbReference type="InterPro" id="IPR027417">
    <property type="entry name" value="P-loop_NTPase"/>
</dbReference>
<reference evidence="15 16" key="1">
    <citation type="submission" date="2014-09" db="EMBL/GenBank/DDBJ databases">
        <authorList>
            <person name="Grob C."/>
            <person name="Taubert M."/>
            <person name="Howat A.M."/>
            <person name="Burns O.J."/>
            <person name="Dixon J.L."/>
            <person name="Chen Y."/>
            <person name="Murrell J.C."/>
        </authorList>
    </citation>
    <scope>NUCLEOTIDE SEQUENCE [LARGE SCALE GENOMIC DNA]</scope>
    <source>
        <strain evidence="15">L4</strain>
    </source>
</reference>
<keyword evidence="9 13" id="KW-0418">Kinase</keyword>
<keyword evidence="14" id="KW-1133">Transmembrane helix</keyword>
<dbReference type="GO" id="GO:0005886">
    <property type="term" value="C:plasma membrane"/>
    <property type="evidence" value="ECO:0007669"/>
    <property type="project" value="TreeGrafter"/>
</dbReference>
<evidence type="ECO:0000256" key="14">
    <source>
        <dbReference type="SAM" id="Phobius"/>
    </source>
</evidence>
<keyword evidence="8 13" id="KW-0547">Nucleotide-binding</keyword>
<evidence type="ECO:0000256" key="5">
    <source>
        <dbReference type="ARBA" id="ARBA00022516"/>
    </source>
</evidence>
<sequence length="327" mass="36884">MRWLTDSWYQTHPLRWLLLPLSFLYRLVIFVRKQAYQRDLLTRHKMPVPVIIVGNISIGGTGKTPFVIWLAEQLKQAGFQPGIISRGYGGHSPTYPLDVSPDSNASHSGDEPLLICRRTQCPVVVDPNRSQAAVHLLSQHHCDVIISDDGLQHYALQRDIEITLVDGSRRFGNKLCLPAGPLREPMSRLNSVDFVIYNGGESNPCYQMQLVAEEWINLAHPGQRLPLDAFAGKEIHAMAGIGHPQRFFDLLCDYKMIVHPHAFDDHHAFKASDVNFADDLPLLMTEKDAVKCQPYAQKNHWYLPVSARLDDSLTQAIIKKIKDPANG</sequence>
<evidence type="ECO:0000313" key="15">
    <source>
        <dbReference type="EMBL" id="KGM07305.1"/>
    </source>
</evidence>
<protein>
    <recommendedName>
        <fullName evidence="4 13">Tetraacyldisaccharide 4'-kinase</fullName>
        <ecNumber evidence="3 13">2.7.1.130</ecNumber>
    </recommendedName>
    <alternativeName>
        <fullName evidence="12 13">Lipid A 4'-kinase</fullName>
    </alternativeName>
</protein>
<dbReference type="UniPathway" id="UPA00359">
    <property type="reaction ID" value="UER00482"/>
</dbReference>
<dbReference type="GO" id="GO:0009029">
    <property type="term" value="F:lipid-A 4'-kinase activity"/>
    <property type="evidence" value="ECO:0007669"/>
    <property type="project" value="UniProtKB-UniRule"/>
</dbReference>
<dbReference type="PANTHER" id="PTHR42724:SF1">
    <property type="entry name" value="TETRAACYLDISACCHARIDE 4'-KINASE, MITOCHONDRIAL-RELATED"/>
    <property type="match status" value="1"/>
</dbReference>
<keyword evidence="5 13" id="KW-0444">Lipid biosynthesis</keyword>
<dbReference type="Pfam" id="PF02606">
    <property type="entry name" value="LpxK"/>
    <property type="match status" value="1"/>
</dbReference>
<dbReference type="AlphaFoldDB" id="A0A0A0BHG9"/>
<evidence type="ECO:0000256" key="9">
    <source>
        <dbReference type="ARBA" id="ARBA00022777"/>
    </source>
</evidence>
<evidence type="ECO:0000256" key="1">
    <source>
        <dbReference type="ARBA" id="ARBA00002274"/>
    </source>
</evidence>
<evidence type="ECO:0000256" key="3">
    <source>
        <dbReference type="ARBA" id="ARBA00012071"/>
    </source>
</evidence>
<keyword evidence="6 13" id="KW-0441">Lipid A biosynthesis</keyword>
<organism evidence="15 16">
    <name type="scientific">Methylophaga thiooxydans</name>
    <dbReference type="NCBI Taxonomy" id="392484"/>
    <lineage>
        <taxon>Bacteria</taxon>
        <taxon>Pseudomonadati</taxon>
        <taxon>Pseudomonadota</taxon>
        <taxon>Gammaproteobacteria</taxon>
        <taxon>Thiotrichales</taxon>
        <taxon>Piscirickettsiaceae</taxon>
        <taxon>Methylophaga</taxon>
    </lineage>
</organism>
<feature type="binding site" evidence="13">
    <location>
        <begin position="57"/>
        <end position="64"/>
    </location>
    <ligand>
        <name>ATP</name>
        <dbReference type="ChEBI" id="CHEBI:30616"/>
    </ligand>
</feature>
<keyword evidence="14" id="KW-0472">Membrane</keyword>
<dbReference type="InterPro" id="IPR003758">
    <property type="entry name" value="LpxK"/>
</dbReference>
<evidence type="ECO:0000256" key="4">
    <source>
        <dbReference type="ARBA" id="ARBA00016436"/>
    </source>
</evidence>
<dbReference type="HAMAP" id="MF_00409">
    <property type="entry name" value="LpxK"/>
    <property type="match status" value="1"/>
</dbReference>
<evidence type="ECO:0000313" key="16">
    <source>
        <dbReference type="Proteomes" id="UP000029999"/>
    </source>
</evidence>
<keyword evidence="10 13" id="KW-0067">ATP-binding</keyword>
<keyword evidence="14" id="KW-0812">Transmembrane</keyword>
<keyword evidence="7 13" id="KW-0808">Transferase</keyword>
<name>A0A0A0BHG9_9GAMM</name>
<dbReference type="Proteomes" id="UP000029999">
    <property type="component" value="Unassembled WGS sequence"/>
</dbReference>
<keyword evidence="11 13" id="KW-0443">Lipid metabolism</keyword>
<dbReference type="STRING" id="392484.LP43_0915"/>
<feature type="transmembrane region" description="Helical" evidence="14">
    <location>
        <begin position="12"/>
        <end position="31"/>
    </location>
</feature>
<evidence type="ECO:0000256" key="11">
    <source>
        <dbReference type="ARBA" id="ARBA00023098"/>
    </source>
</evidence>
<comment type="caution">
    <text evidence="15">The sequence shown here is derived from an EMBL/GenBank/DDBJ whole genome shotgun (WGS) entry which is preliminary data.</text>
</comment>
<evidence type="ECO:0000256" key="6">
    <source>
        <dbReference type="ARBA" id="ARBA00022556"/>
    </source>
</evidence>
<dbReference type="RefSeq" id="WP_036312505.1">
    <property type="nucleotide sequence ID" value="NZ_JRQD01000002.1"/>
</dbReference>
<evidence type="ECO:0000256" key="12">
    <source>
        <dbReference type="ARBA" id="ARBA00029757"/>
    </source>
</evidence>
<comment type="catalytic activity">
    <reaction evidence="13">
        <text>a lipid A disaccharide + ATP = a lipid IVA + ADP + H(+)</text>
        <dbReference type="Rhea" id="RHEA:67840"/>
        <dbReference type="ChEBI" id="CHEBI:15378"/>
        <dbReference type="ChEBI" id="CHEBI:30616"/>
        <dbReference type="ChEBI" id="CHEBI:176343"/>
        <dbReference type="ChEBI" id="CHEBI:176425"/>
        <dbReference type="ChEBI" id="CHEBI:456216"/>
        <dbReference type="EC" id="2.7.1.130"/>
    </reaction>
</comment>
<dbReference type="EMBL" id="JRQD01000002">
    <property type="protein sequence ID" value="KGM07305.1"/>
    <property type="molecule type" value="Genomic_DNA"/>
</dbReference>
<evidence type="ECO:0000256" key="7">
    <source>
        <dbReference type="ARBA" id="ARBA00022679"/>
    </source>
</evidence>
<comment type="similarity">
    <text evidence="13">Belongs to the LpxK family.</text>
</comment>
<evidence type="ECO:0000256" key="13">
    <source>
        <dbReference type="HAMAP-Rule" id="MF_00409"/>
    </source>
</evidence>
<evidence type="ECO:0000256" key="10">
    <source>
        <dbReference type="ARBA" id="ARBA00022840"/>
    </source>
</evidence>
<evidence type="ECO:0000256" key="2">
    <source>
        <dbReference type="ARBA" id="ARBA00004870"/>
    </source>
</evidence>
<comment type="pathway">
    <text evidence="2 13">Glycolipid biosynthesis; lipid IV(A) biosynthesis; lipid IV(A) from (3R)-3-hydroxytetradecanoyl-[acyl-carrier-protein] and UDP-N-acetyl-alpha-D-glucosamine: step 6/6.</text>
</comment>
<dbReference type="EC" id="2.7.1.130" evidence="3 13"/>
<dbReference type="NCBIfam" id="TIGR00682">
    <property type="entry name" value="lpxK"/>
    <property type="match status" value="1"/>
</dbReference>
<dbReference type="PANTHER" id="PTHR42724">
    <property type="entry name" value="TETRAACYLDISACCHARIDE 4'-KINASE"/>
    <property type="match status" value="1"/>
</dbReference>
<gene>
    <name evidence="13" type="primary">lpxK</name>
    <name evidence="15" type="ORF">LP43_0915</name>
</gene>
<proteinExistence type="inferred from homology"/>
<accession>A0A0A0BHG9</accession>
<dbReference type="GO" id="GO:0005524">
    <property type="term" value="F:ATP binding"/>
    <property type="evidence" value="ECO:0007669"/>
    <property type="project" value="UniProtKB-UniRule"/>
</dbReference>
<comment type="function">
    <text evidence="1 13">Transfers the gamma-phosphate of ATP to the 4'-position of a tetraacyldisaccharide 1-phosphate intermediate (termed DS-1-P) to form tetraacyldisaccharide 1,4'-bis-phosphate (lipid IVA).</text>
</comment>
<evidence type="ECO:0000256" key="8">
    <source>
        <dbReference type="ARBA" id="ARBA00022741"/>
    </source>
</evidence>